<dbReference type="Gene3D" id="3.40.50.720">
    <property type="entry name" value="NAD(P)-binding Rossmann-like Domain"/>
    <property type="match status" value="1"/>
</dbReference>
<dbReference type="GO" id="GO:0000166">
    <property type="term" value="F:nucleotide binding"/>
    <property type="evidence" value="ECO:0007669"/>
    <property type="project" value="InterPro"/>
</dbReference>
<dbReference type="Proteomes" id="UP000042738">
    <property type="component" value="Plasmid pSsAf2.3-1"/>
</dbReference>
<proteinExistence type="predicted"/>
<dbReference type="SUPFAM" id="SSF51735">
    <property type="entry name" value="NAD(P)-binding Rossmann-fold domains"/>
    <property type="match status" value="1"/>
</dbReference>
<gene>
    <name evidence="3" type="ORF">SYMBAF_16760</name>
</gene>
<feature type="domain" description="Gfo/Idh/MocA-like oxidoreductase N-terminal" evidence="1">
    <location>
        <begin position="8"/>
        <end position="122"/>
    </location>
</feature>
<protein>
    <submittedName>
        <fullName evidence="3">Gfo/Idh/MocA family oxidoreductase</fullName>
    </submittedName>
</protein>
<dbReference type="InterPro" id="IPR036291">
    <property type="entry name" value="NAD(P)-bd_dom_sf"/>
</dbReference>
<dbReference type="STRING" id="138074.SYMBAF_210025"/>
<dbReference type="PIRSF" id="PIRSF017494">
    <property type="entry name" value="Thiaz_red"/>
    <property type="match status" value="1"/>
</dbReference>
<feature type="domain" description="Thiazolinyl imine reductase-like C-terminal" evidence="2">
    <location>
        <begin position="148"/>
        <end position="247"/>
    </location>
</feature>
<evidence type="ECO:0000313" key="4">
    <source>
        <dbReference type="Proteomes" id="UP000042738"/>
    </source>
</evidence>
<organism evidence="3 4">
    <name type="scientific">Serratia symbiotica</name>
    <dbReference type="NCBI Taxonomy" id="138074"/>
    <lineage>
        <taxon>Bacteria</taxon>
        <taxon>Pseudomonadati</taxon>
        <taxon>Pseudomonadota</taxon>
        <taxon>Gammaproteobacteria</taxon>
        <taxon>Enterobacterales</taxon>
        <taxon>Yersiniaceae</taxon>
        <taxon>Serratia</taxon>
    </lineage>
</organism>
<sequence length="373" mass="41189">MSLRPSAVLCGTRFGEHYLAALVHPDSPLRLAGILARGSERSCLLAEKFGVPLWRSIAEIDTSVTVGCVAVRSRMVGGDGSALAEALLRRGLCILQEHPLHPGEAARLQTLATQQGVRYHINSFYPQLPAARRFINYVRAWRQQQTLQIIEITTSLQLLYSALDIVGHALGTLQAGSFVASPAPGHHGWPMRQLQGVIAGIPVLINLQTTLDPRDPDHHSLVMHRISCGNTSGNVCLTGSFGPVVWTHAIYAPNYHQDDAQSSWLLSPEVHQQRHYNQQPGALLLGSPRGQSLNELVVDAFPRGLHCAFAELLDTESPIWQQPQWWRDHGALWLDIMRQIGEPVTQHFTAPERPAPDPVVWAAELKEDDHDSV</sequence>
<dbReference type="InterPro" id="IPR048655">
    <property type="entry name" value="Irp3-like_C"/>
</dbReference>
<geneLocation type="plasmid" evidence="3 4">
    <name>pSsAf2.3-1</name>
</geneLocation>
<dbReference type="InterPro" id="IPR010091">
    <property type="entry name" value="Thiazolinyl_imide_reductase"/>
</dbReference>
<dbReference type="Pfam" id="PF01408">
    <property type="entry name" value="GFO_IDH_MocA"/>
    <property type="match status" value="1"/>
</dbReference>
<dbReference type="EMBL" id="CP050856">
    <property type="protein sequence ID" value="QLH64474.1"/>
    <property type="molecule type" value="Genomic_DNA"/>
</dbReference>
<dbReference type="RefSeq" id="WP_040265166.1">
    <property type="nucleotide sequence ID" value="NZ_CAXKXZ010000015.1"/>
</dbReference>
<dbReference type="GeneID" id="93738128"/>
<keyword evidence="3" id="KW-0614">Plasmid</keyword>
<reference evidence="3 4" key="1">
    <citation type="journal article" date="2014" name="Genome Announc.">
        <title>Whole-Genome Sequence of Serratia symbiotica Strain CWBI-2.3T, a Free-Living Symbiont of the Black Bean Aphid Aphis fabae.</title>
        <authorList>
            <person name="Foray V."/>
            <person name="Grigorescu A.S."/>
            <person name="Sabri A."/>
            <person name="Haubruge E."/>
            <person name="Lognay G."/>
            <person name="Francis F."/>
            <person name="Fauconnier M.L."/>
            <person name="Hance T."/>
            <person name="Thonart P."/>
        </authorList>
    </citation>
    <scope>NUCLEOTIDE SEQUENCE [LARGE SCALE GENOMIC DNA]</scope>
    <source>
        <strain evidence="3">CWBI-2.3</strain>
        <plasmid evidence="3 4">pSsAf2.3-1</plasmid>
    </source>
</reference>
<evidence type="ECO:0000313" key="3">
    <source>
        <dbReference type="EMBL" id="QLH64474.1"/>
    </source>
</evidence>
<dbReference type="Pfam" id="PF21390">
    <property type="entry name" value="Irp3-like_C"/>
    <property type="match status" value="1"/>
</dbReference>
<dbReference type="InterPro" id="IPR000683">
    <property type="entry name" value="Gfo/Idh/MocA-like_OxRdtase_N"/>
</dbReference>
<accession>A0A068Z8V5</accession>
<evidence type="ECO:0000259" key="2">
    <source>
        <dbReference type="Pfam" id="PF21390"/>
    </source>
</evidence>
<dbReference type="AlphaFoldDB" id="A0A068Z8V5"/>
<dbReference type="NCBIfam" id="TIGR01761">
    <property type="entry name" value="thiaz-red"/>
    <property type="match status" value="1"/>
</dbReference>
<evidence type="ECO:0000259" key="1">
    <source>
        <dbReference type="Pfam" id="PF01408"/>
    </source>
</evidence>
<name>A0A068Z8V5_9GAMM</name>